<dbReference type="InterPro" id="IPR039672">
    <property type="entry name" value="MFS_2"/>
</dbReference>
<keyword evidence="2" id="KW-0813">Transport</keyword>
<feature type="domain" description="Major facilitator superfamily (MFS) profile" evidence="9">
    <location>
        <begin position="24"/>
        <end position="447"/>
    </location>
</feature>
<feature type="transmembrane region" description="Helical" evidence="8">
    <location>
        <begin position="336"/>
        <end position="359"/>
    </location>
</feature>
<comment type="subcellular location">
    <subcellularLocation>
        <location evidence="1">Cell membrane</location>
        <topology evidence="1">Multi-pass membrane protein</topology>
    </subcellularLocation>
</comment>
<evidence type="ECO:0000256" key="2">
    <source>
        <dbReference type="ARBA" id="ARBA00022448"/>
    </source>
</evidence>
<feature type="transmembrane region" description="Helical" evidence="8">
    <location>
        <begin position="196"/>
        <end position="215"/>
    </location>
</feature>
<organism evidence="10 11">
    <name type="scientific">Paenibacillus bovis</name>
    <dbReference type="NCBI Taxonomy" id="1616788"/>
    <lineage>
        <taxon>Bacteria</taxon>
        <taxon>Bacillati</taxon>
        <taxon>Bacillota</taxon>
        <taxon>Bacilli</taxon>
        <taxon>Bacillales</taxon>
        <taxon>Paenibacillaceae</taxon>
        <taxon>Paenibacillus</taxon>
    </lineage>
</organism>
<dbReference type="InterPro" id="IPR018043">
    <property type="entry name" value="Na/Gal_symport_CS"/>
</dbReference>
<feature type="transmembrane region" description="Helical" evidence="8">
    <location>
        <begin position="95"/>
        <end position="115"/>
    </location>
</feature>
<keyword evidence="5" id="KW-0769">Symport</keyword>
<evidence type="ECO:0000256" key="8">
    <source>
        <dbReference type="SAM" id="Phobius"/>
    </source>
</evidence>
<feature type="transmembrane region" description="Helical" evidence="8">
    <location>
        <begin position="127"/>
        <end position="149"/>
    </location>
</feature>
<dbReference type="STRING" id="1616788.AR543_22380"/>
<evidence type="ECO:0000256" key="5">
    <source>
        <dbReference type="ARBA" id="ARBA00022847"/>
    </source>
</evidence>
<evidence type="ECO:0000256" key="7">
    <source>
        <dbReference type="ARBA" id="ARBA00023136"/>
    </source>
</evidence>
<protein>
    <submittedName>
        <fullName evidence="10">MFS transporter</fullName>
    </submittedName>
</protein>
<dbReference type="GO" id="GO:0005886">
    <property type="term" value="C:plasma membrane"/>
    <property type="evidence" value="ECO:0007669"/>
    <property type="project" value="UniProtKB-SubCell"/>
</dbReference>
<feature type="transmembrane region" description="Helical" evidence="8">
    <location>
        <begin position="419"/>
        <end position="443"/>
    </location>
</feature>
<feature type="transmembrane region" description="Helical" evidence="8">
    <location>
        <begin position="54"/>
        <end position="74"/>
    </location>
</feature>
<accession>A0A172ZLE2</accession>
<gene>
    <name evidence="10" type="ORF">AR543_22380</name>
</gene>
<keyword evidence="4 8" id="KW-0812">Transmembrane</keyword>
<keyword evidence="7 8" id="KW-0472">Membrane</keyword>
<dbReference type="PANTHER" id="PTHR11328:SF24">
    <property type="entry name" value="MAJOR FACILITATOR SUPERFAMILY (MFS) PROFILE DOMAIN-CONTAINING PROTEIN"/>
    <property type="match status" value="1"/>
</dbReference>
<keyword evidence="3" id="KW-1003">Cell membrane</keyword>
<feature type="transmembrane region" description="Helical" evidence="8">
    <location>
        <begin position="388"/>
        <end position="407"/>
    </location>
</feature>
<dbReference type="KEGG" id="pbv:AR543_22380"/>
<dbReference type="PROSITE" id="PS00872">
    <property type="entry name" value="NA_GALACTOSIDE_SYMP"/>
    <property type="match status" value="1"/>
</dbReference>
<evidence type="ECO:0000256" key="4">
    <source>
        <dbReference type="ARBA" id="ARBA00022692"/>
    </source>
</evidence>
<dbReference type="SUPFAM" id="SSF103473">
    <property type="entry name" value="MFS general substrate transporter"/>
    <property type="match status" value="1"/>
</dbReference>
<dbReference type="NCBIfam" id="TIGR00792">
    <property type="entry name" value="gph"/>
    <property type="match status" value="1"/>
</dbReference>
<evidence type="ECO:0000256" key="3">
    <source>
        <dbReference type="ARBA" id="ARBA00022475"/>
    </source>
</evidence>
<dbReference type="InterPro" id="IPR020846">
    <property type="entry name" value="MFS_dom"/>
</dbReference>
<dbReference type="GO" id="GO:0008643">
    <property type="term" value="P:carbohydrate transport"/>
    <property type="evidence" value="ECO:0007669"/>
    <property type="project" value="InterPro"/>
</dbReference>
<proteinExistence type="predicted"/>
<keyword evidence="6 8" id="KW-1133">Transmembrane helix</keyword>
<evidence type="ECO:0000259" key="9">
    <source>
        <dbReference type="PROSITE" id="PS50850"/>
    </source>
</evidence>
<feature type="transmembrane region" description="Helical" evidence="8">
    <location>
        <begin position="169"/>
        <end position="190"/>
    </location>
</feature>
<evidence type="ECO:0000313" key="10">
    <source>
        <dbReference type="EMBL" id="ANF98464.1"/>
    </source>
</evidence>
<name>A0A172ZLE2_9BACL</name>
<sequence length="463" mass="50165">MGATALKPVHVEEQAATTKISLKEKISYGMGDFGNGFMFDLGQLYLLKFFTDVAGIPAIAAGGIFAASKLFAAFCDPIVGSSIDYRKNIGPRGKFRPYLIMGSIALAILTILTFISPNLSTSGKLIYAYASYMIWGIGYSFVNIPYGSLGAAITQDTVERASLSSFRQAGSLGALFVTSVIVMPIIVHFANPKVGYPVVMGIMSLIGVIAFFFCYKGTRERVVNQSPPREKLTPWLIIKTFISNKPLLVLVLMTVFTISAYNIKSAMLVYFAQYNLGNVELMAYMNFIIIGSSFIGVLFLPKLVKKFGKRNTAMIGLGVSVIADTINFLAPSNVVLFTILASIAFIGISIPNGITWAFVSDIIDYGEWESGERKDGITYSLFNFSRKLAQSLAGTLSGIGLGLVGYIPNVAQSAGTLLGIKGLLCLYPAIALAIAMLIIGFMYKLTDSKHEEIVAELKLRNQQ</sequence>
<reference evidence="10 11" key="2">
    <citation type="journal article" date="2016" name="Int. J. Syst. Evol. Microbiol.">
        <title>Paenibacillus bovis sp. nov., isolated from raw yak (Bos grunniens) milk.</title>
        <authorList>
            <person name="Gao C."/>
            <person name="Han J."/>
            <person name="Liu Z."/>
            <person name="Xu X."/>
            <person name="Hang F."/>
            <person name="Wu Z."/>
        </authorList>
    </citation>
    <scope>NUCLEOTIDE SEQUENCE [LARGE SCALE GENOMIC DNA]</scope>
    <source>
        <strain evidence="10 11">BD3526</strain>
    </source>
</reference>
<dbReference type="Pfam" id="PF13347">
    <property type="entry name" value="MFS_2"/>
    <property type="match status" value="1"/>
</dbReference>
<evidence type="ECO:0000256" key="6">
    <source>
        <dbReference type="ARBA" id="ARBA00022989"/>
    </source>
</evidence>
<dbReference type="InterPro" id="IPR001927">
    <property type="entry name" value="Na/Gal_symport"/>
</dbReference>
<reference evidence="11" key="1">
    <citation type="submission" date="2015-10" db="EMBL/GenBank/DDBJ databases">
        <title>Genome of Paenibacillus bovis sp. nov.</title>
        <authorList>
            <person name="Wu Z."/>
            <person name="Gao C."/>
            <person name="Liu Z."/>
            <person name="Zheng H."/>
        </authorList>
    </citation>
    <scope>NUCLEOTIDE SEQUENCE [LARGE SCALE GENOMIC DNA]</scope>
    <source>
        <strain evidence="11">BD3526</strain>
    </source>
</reference>
<feature type="transmembrane region" description="Helical" evidence="8">
    <location>
        <begin position="281"/>
        <end position="300"/>
    </location>
</feature>
<dbReference type="CDD" id="cd17332">
    <property type="entry name" value="MFS_MelB_like"/>
    <property type="match status" value="1"/>
</dbReference>
<feature type="transmembrane region" description="Helical" evidence="8">
    <location>
        <begin position="236"/>
        <end position="261"/>
    </location>
</feature>
<dbReference type="Proteomes" id="UP000078148">
    <property type="component" value="Chromosome"/>
</dbReference>
<evidence type="ECO:0000256" key="1">
    <source>
        <dbReference type="ARBA" id="ARBA00004651"/>
    </source>
</evidence>
<dbReference type="Gene3D" id="1.20.1250.20">
    <property type="entry name" value="MFS general substrate transporter like domains"/>
    <property type="match status" value="1"/>
</dbReference>
<dbReference type="PANTHER" id="PTHR11328">
    <property type="entry name" value="MAJOR FACILITATOR SUPERFAMILY DOMAIN-CONTAINING PROTEIN"/>
    <property type="match status" value="1"/>
</dbReference>
<dbReference type="GO" id="GO:0006814">
    <property type="term" value="P:sodium ion transport"/>
    <property type="evidence" value="ECO:0007669"/>
    <property type="project" value="InterPro"/>
</dbReference>
<keyword evidence="11" id="KW-1185">Reference proteome</keyword>
<dbReference type="EMBL" id="CP013023">
    <property type="protein sequence ID" value="ANF98464.1"/>
    <property type="molecule type" value="Genomic_DNA"/>
</dbReference>
<evidence type="ECO:0000313" key="11">
    <source>
        <dbReference type="Proteomes" id="UP000078148"/>
    </source>
</evidence>
<dbReference type="PROSITE" id="PS50850">
    <property type="entry name" value="MFS"/>
    <property type="match status" value="1"/>
</dbReference>
<dbReference type="OrthoDB" id="9764596at2"/>
<dbReference type="GO" id="GO:0015293">
    <property type="term" value="F:symporter activity"/>
    <property type="evidence" value="ECO:0007669"/>
    <property type="project" value="UniProtKB-KW"/>
</dbReference>
<dbReference type="AlphaFoldDB" id="A0A172ZLE2"/>
<dbReference type="RefSeq" id="WP_060536502.1">
    <property type="nucleotide sequence ID" value="NZ_CP013023.1"/>
</dbReference>
<dbReference type="InterPro" id="IPR036259">
    <property type="entry name" value="MFS_trans_sf"/>
</dbReference>